<accession>A0A1J5Q812</accession>
<evidence type="ECO:0008006" key="2">
    <source>
        <dbReference type="Google" id="ProtNLM"/>
    </source>
</evidence>
<evidence type="ECO:0000313" key="1">
    <source>
        <dbReference type="EMBL" id="OIQ79544.1"/>
    </source>
</evidence>
<dbReference type="EMBL" id="MLJW01001197">
    <property type="protein sequence ID" value="OIQ79544.1"/>
    <property type="molecule type" value="Genomic_DNA"/>
</dbReference>
<name>A0A1J5Q812_9ZZZZ</name>
<dbReference type="AlphaFoldDB" id="A0A1J5Q812"/>
<gene>
    <name evidence="1" type="ORF">GALL_387200</name>
</gene>
<dbReference type="AntiFam" id="ANF00129">
    <property type="entry name" value="Shadow ORF (opposite rpoB)"/>
</dbReference>
<organism evidence="1">
    <name type="scientific">mine drainage metagenome</name>
    <dbReference type="NCBI Taxonomy" id="410659"/>
    <lineage>
        <taxon>unclassified sequences</taxon>
        <taxon>metagenomes</taxon>
        <taxon>ecological metagenomes</taxon>
    </lineage>
</organism>
<proteinExistence type="predicted"/>
<protein>
    <recommendedName>
        <fullName evidence="2">NAD-specific glutamate dehydrogenase</fullName>
    </recommendedName>
</protein>
<reference evidence="1" key="1">
    <citation type="submission" date="2016-10" db="EMBL/GenBank/DDBJ databases">
        <title>Sequence of Gallionella enrichment culture.</title>
        <authorList>
            <person name="Poehlein A."/>
            <person name="Muehling M."/>
            <person name="Daniel R."/>
        </authorList>
    </citation>
    <scope>NUCLEOTIDE SEQUENCE</scope>
</reference>
<comment type="caution">
    <text evidence="1">The sequence shown here is derived from an EMBL/GenBank/DDBJ whole genome shotgun (WGS) entry which is preliminary data.</text>
</comment>
<sequence>MARRNQVIAEFTGFVQVAVRLGDHVLGLLDGGQVVDLVRHVAAIDAAVRCFQEAILVGTGKQRQRIDQADVRAFRRFDRTDAAVMGRMHVAHLEARALAGQAAGAKGRNATLVGDFGQRIGLVHELRQLAGAEELADRARHRLGIDQVMRHQVVGFCLRQALLDRALNAHQTGAELVFGQLAHGTYASVSQVIDVVDLAATIAQLDQNADHRQNVLVGQRDRAIGAMRTDLVVEALEPAYGAVFDLFRVGATVEFHPSHGRQIVALLREEQAVEQGLHRVGCRRLAWTHHAVDGDACGILVSDFVDAQRLRNVIAMIEVVRIQRVDLGDIGLAQLFQQGLGDLVVGIGHDFAAFLVDDIDVDGATQQEFFRHGNLADAGLFHVADVLDGDALVLADDDVAFLVDDVELGHFAAQTFRHQLELHALLADVESVHIVEVRQYLLRGIAQRLEQDRHRHLAATVDAEIQVILGIEFVIQPGAAVGNDPRRKQELAGRMGLAPVMLEEHARAAVQLGDDDALGAVDDERAVLGHQGQLAHVDLLLLDLLDGRLGSFAVHDGQAHLDAQRRGKSQAALLTFLDVEWRCAEAVADIIQTRIAGMADNRKHGAEGRLQAAILTLVLRNMLLQKAGIGLQLHRQQIRDFLHAFTLGETLADTFFLGERIAHGISTGLERAKDSRSRPRFLLASEKGQRLAVSRQPFYIKLLLLDFSSCAGFDQLLGSSIGISLGYAFLDSLGSCINQILGFLQAQAGQFAHGLDHVYLVVADTGQDDVELGLLFSGCSGTACSSRCGHGNSGGSGYAELFFHILDQCGKIQHGHCCNCVKNFCFGQSHL</sequence>